<dbReference type="OrthoDB" id="5290825at2759"/>
<dbReference type="InterPro" id="IPR036259">
    <property type="entry name" value="MFS_trans_sf"/>
</dbReference>
<feature type="transmembrane region" description="Helical" evidence="9">
    <location>
        <begin position="228"/>
        <end position="250"/>
    </location>
</feature>
<dbReference type="InterPro" id="IPR003663">
    <property type="entry name" value="Sugar/inositol_transpt"/>
</dbReference>
<evidence type="ECO:0000313" key="12">
    <source>
        <dbReference type="Proteomes" id="UP000800041"/>
    </source>
</evidence>
<feature type="transmembrane region" description="Helical" evidence="9">
    <location>
        <begin position="448"/>
        <end position="471"/>
    </location>
</feature>
<dbReference type="PANTHER" id="PTHR48020">
    <property type="entry name" value="PROTON MYO-INOSITOL COTRANSPORTER"/>
    <property type="match status" value="1"/>
</dbReference>
<evidence type="ECO:0000256" key="1">
    <source>
        <dbReference type="ARBA" id="ARBA00004141"/>
    </source>
</evidence>
<dbReference type="PANTHER" id="PTHR48020:SF4">
    <property type="entry name" value="SYMPORT, PUTATIVE (AFU_ORTHOLOGUE AFUA_3G11790)-RELATED"/>
    <property type="match status" value="1"/>
</dbReference>
<evidence type="ECO:0000313" key="11">
    <source>
        <dbReference type="EMBL" id="KAF1989157.1"/>
    </source>
</evidence>
<dbReference type="AlphaFoldDB" id="A0A6G1H7X6"/>
<comment type="subcellular location">
    <subcellularLocation>
        <location evidence="1">Membrane</location>
        <topology evidence="1">Multi-pass membrane protein</topology>
    </subcellularLocation>
</comment>
<dbReference type="GO" id="GO:0015798">
    <property type="term" value="P:myo-inositol transport"/>
    <property type="evidence" value="ECO:0007669"/>
    <property type="project" value="UniProtKB-ARBA"/>
</dbReference>
<dbReference type="InterPro" id="IPR020846">
    <property type="entry name" value="MFS_dom"/>
</dbReference>
<feature type="transmembrane region" description="Helical" evidence="9">
    <location>
        <begin position="477"/>
        <end position="494"/>
    </location>
</feature>
<keyword evidence="3 7" id="KW-0813">Transport</keyword>
<dbReference type="FunFam" id="1.20.1250.20:FF:000100">
    <property type="entry name" value="MFS sugar transporter, putative"/>
    <property type="match status" value="1"/>
</dbReference>
<proteinExistence type="inferred from homology"/>
<dbReference type="PROSITE" id="PS00217">
    <property type="entry name" value="SUGAR_TRANSPORT_2"/>
    <property type="match status" value="1"/>
</dbReference>
<dbReference type="NCBIfam" id="TIGR00879">
    <property type="entry name" value="SP"/>
    <property type="match status" value="1"/>
</dbReference>
<feature type="region of interest" description="Disordered" evidence="8">
    <location>
        <begin position="1"/>
        <end position="24"/>
    </location>
</feature>
<feature type="transmembrane region" description="Helical" evidence="9">
    <location>
        <begin position="384"/>
        <end position="404"/>
    </location>
</feature>
<feature type="transmembrane region" description="Helical" evidence="9">
    <location>
        <begin position="290"/>
        <end position="313"/>
    </location>
</feature>
<feature type="transmembrane region" description="Helical" evidence="9">
    <location>
        <begin position="114"/>
        <end position="131"/>
    </location>
</feature>
<reference evidence="11" key="1">
    <citation type="journal article" date="2020" name="Stud. Mycol.">
        <title>101 Dothideomycetes genomes: a test case for predicting lifestyles and emergence of pathogens.</title>
        <authorList>
            <person name="Haridas S."/>
            <person name="Albert R."/>
            <person name="Binder M."/>
            <person name="Bloem J."/>
            <person name="Labutti K."/>
            <person name="Salamov A."/>
            <person name="Andreopoulos B."/>
            <person name="Baker S."/>
            <person name="Barry K."/>
            <person name="Bills G."/>
            <person name="Bluhm B."/>
            <person name="Cannon C."/>
            <person name="Castanera R."/>
            <person name="Culley D."/>
            <person name="Daum C."/>
            <person name="Ezra D."/>
            <person name="Gonzalez J."/>
            <person name="Henrissat B."/>
            <person name="Kuo A."/>
            <person name="Liang C."/>
            <person name="Lipzen A."/>
            <person name="Lutzoni F."/>
            <person name="Magnuson J."/>
            <person name="Mondo S."/>
            <person name="Nolan M."/>
            <person name="Ohm R."/>
            <person name="Pangilinan J."/>
            <person name="Park H.-J."/>
            <person name="Ramirez L."/>
            <person name="Alfaro M."/>
            <person name="Sun H."/>
            <person name="Tritt A."/>
            <person name="Yoshinaga Y."/>
            <person name="Zwiers L.-H."/>
            <person name="Turgeon B."/>
            <person name="Goodwin S."/>
            <person name="Spatafora J."/>
            <person name="Crous P."/>
            <person name="Grigoriev I."/>
        </authorList>
    </citation>
    <scope>NUCLEOTIDE SEQUENCE</scope>
    <source>
        <strain evidence="11">CBS 113979</strain>
    </source>
</reference>
<dbReference type="GO" id="GO:0015791">
    <property type="term" value="P:polyol transmembrane transport"/>
    <property type="evidence" value="ECO:0007669"/>
    <property type="project" value="UniProtKB-ARBA"/>
</dbReference>
<dbReference type="SUPFAM" id="SSF103473">
    <property type="entry name" value="MFS general substrate transporter"/>
    <property type="match status" value="1"/>
</dbReference>
<evidence type="ECO:0000256" key="3">
    <source>
        <dbReference type="ARBA" id="ARBA00022448"/>
    </source>
</evidence>
<evidence type="ECO:0000256" key="8">
    <source>
        <dbReference type="SAM" id="MobiDB-lite"/>
    </source>
</evidence>
<evidence type="ECO:0000256" key="7">
    <source>
        <dbReference type="RuleBase" id="RU003346"/>
    </source>
</evidence>
<dbReference type="Gene3D" id="1.20.1250.20">
    <property type="entry name" value="MFS general substrate transporter like domains"/>
    <property type="match status" value="1"/>
</dbReference>
<keyword evidence="5 9" id="KW-1133">Transmembrane helix</keyword>
<accession>A0A6G1H7X6</accession>
<feature type="transmembrane region" description="Helical" evidence="9">
    <location>
        <begin position="170"/>
        <end position="191"/>
    </location>
</feature>
<comment type="similarity">
    <text evidence="2 7">Belongs to the major facilitator superfamily. Sugar transporter (TC 2.A.1.1) family.</text>
</comment>
<gene>
    <name evidence="11" type="ORF">K402DRAFT_391314</name>
</gene>
<protein>
    <recommendedName>
        <fullName evidence="10">Major facilitator superfamily (MFS) profile domain-containing protein</fullName>
    </recommendedName>
</protein>
<dbReference type="GO" id="GO:0016020">
    <property type="term" value="C:membrane"/>
    <property type="evidence" value="ECO:0007669"/>
    <property type="project" value="UniProtKB-SubCell"/>
</dbReference>
<evidence type="ECO:0000256" key="4">
    <source>
        <dbReference type="ARBA" id="ARBA00022692"/>
    </source>
</evidence>
<dbReference type="PROSITE" id="PS50850">
    <property type="entry name" value="MFS"/>
    <property type="match status" value="1"/>
</dbReference>
<sequence length="637" mass="71624">MADTIDEKTGTGRTEQIRDTSSSDRDFRLEEIDLNSNRDAKIKNPLAGIPHDALMRNVEDFAREREMTDLTDLLKKGAQIAQRPSEFETIEGLTDREREVLRDEVLHRWRQPKALYFTVILCSIGAAVQGWDQTGSNGANLSFPQEFGIPDTEFLDAAKTIPNPNFTHNLWLVGLINGAPYLASALLGCWISDPLNNFFGRRGVIFFSGIFCLLSVIGSGLSQNWWELFITRILLGIGMGSKASTIPIYAAENVPASIRGGLVMCWQLWTAFGIFLGFSANLAVQDVGRITWRLQLGSAFIPAIPLVIGIYYCPESPRWYMKKGMYRKAYNSYIRLRNDPVLAARDLYYVHAQLIEESHIIGKSSYLVRFVELFTIPRVRRATLASFTVMLAQQMCGINIIAFYSSSVFVQAGSSPRTALLASWGFGLVNFVFAFPAVWTIDTFGRRALLLFTFPNMAWTLLACGLCFYIPEDSKAHLGMIALFIFLFAAFYSPGEGPVPFTYSAEVFPLSHREVGMSWAVATCLFWAFVLSLTWPRMVAAMTPTGAFGFYAGLNVTALVMIFFWVPETKQRTLEELDYIFAVPTAKHMRYQANVAFPYFVQKYIVRNKNAKLEPLYQMDKNLAEGQARSASISEKP</sequence>
<feature type="transmembrane region" description="Helical" evidence="9">
    <location>
        <begin position="203"/>
        <end position="222"/>
    </location>
</feature>
<feature type="transmembrane region" description="Helical" evidence="9">
    <location>
        <begin position="424"/>
        <end position="441"/>
    </location>
</feature>
<name>A0A6G1H7X6_9PEZI</name>
<feature type="transmembrane region" description="Helical" evidence="9">
    <location>
        <begin position="515"/>
        <end position="535"/>
    </location>
</feature>
<dbReference type="EMBL" id="ML977146">
    <property type="protein sequence ID" value="KAF1989157.1"/>
    <property type="molecule type" value="Genomic_DNA"/>
</dbReference>
<dbReference type="Pfam" id="PF00083">
    <property type="entry name" value="Sugar_tr"/>
    <property type="match status" value="1"/>
</dbReference>
<evidence type="ECO:0000256" key="9">
    <source>
        <dbReference type="SAM" id="Phobius"/>
    </source>
</evidence>
<feature type="transmembrane region" description="Helical" evidence="9">
    <location>
        <begin position="547"/>
        <end position="566"/>
    </location>
</feature>
<dbReference type="PRINTS" id="PR00171">
    <property type="entry name" value="SUGRTRNSPORT"/>
</dbReference>
<feature type="transmembrane region" description="Helical" evidence="9">
    <location>
        <begin position="262"/>
        <end position="284"/>
    </location>
</feature>
<keyword evidence="12" id="KW-1185">Reference proteome</keyword>
<evidence type="ECO:0000256" key="6">
    <source>
        <dbReference type="ARBA" id="ARBA00023136"/>
    </source>
</evidence>
<organism evidence="11 12">
    <name type="scientific">Aulographum hederae CBS 113979</name>
    <dbReference type="NCBI Taxonomy" id="1176131"/>
    <lineage>
        <taxon>Eukaryota</taxon>
        <taxon>Fungi</taxon>
        <taxon>Dikarya</taxon>
        <taxon>Ascomycota</taxon>
        <taxon>Pezizomycotina</taxon>
        <taxon>Dothideomycetes</taxon>
        <taxon>Pleosporomycetidae</taxon>
        <taxon>Aulographales</taxon>
        <taxon>Aulographaceae</taxon>
    </lineage>
</organism>
<evidence type="ECO:0000259" key="10">
    <source>
        <dbReference type="PROSITE" id="PS50850"/>
    </source>
</evidence>
<evidence type="ECO:0000256" key="5">
    <source>
        <dbReference type="ARBA" id="ARBA00022989"/>
    </source>
</evidence>
<evidence type="ECO:0000256" key="2">
    <source>
        <dbReference type="ARBA" id="ARBA00010992"/>
    </source>
</evidence>
<feature type="domain" description="Major facilitator superfamily (MFS) profile" evidence="10">
    <location>
        <begin position="118"/>
        <end position="570"/>
    </location>
</feature>
<dbReference type="GO" id="GO:0022857">
    <property type="term" value="F:transmembrane transporter activity"/>
    <property type="evidence" value="ECO:0007669"/>
    <property type="project" value="InterPro"/>
</dbReference>
<dbReference type="Proteomes" id="UP000800041">
    <property type="component" value="Unassembled WGS sequence"/>
</dbReference>
<dbReference type="InterPro" id="IPR005828">
    <property type="entry name" value="MFS_sugar_transport-like"/>
</dbReference>
<dbReference type="InterPro" id="IPR005829">
    <property type="entry name" value="Sugar_transporter_CS"/>
</dbReference>
<keyword evidence="6 9" id="KW-0472">Membrane</keyword>
<keyword evidence="4 9" id="KW-0812">Transmembrane</keyword>
<dbReference type="InterPro" id="IPR050814">
    <property type="entry name" value="Myo-inositol_Transporter"/>
</dbReference>